<dbReference type="GO" id="GO:0044550">
    <property type="term" value="P:secondary metabolite biosynthetic process"/>
    <property type="evidence" value="ECO:0007669"/>
    <property type="project" value="TreeGrafter"/>
</dbReference>
<feature type="compositionally biased region" description="Pro residues" evidence="4">
    <location>
        <begin position="1634"/>
        <end position="1648"/>
    </location>
</feature>
<evidence type="ECO:0000256" key="4">
    <source>
        <dbReference type="SAM" id="MobiDB-lite"/>
    </source>
</evidence>
<dbReference type="GO" id="GO:0043041">
    <property type="term" value="P:amino acid activation for nonribosomal peptide biosynthetic process"/>
    <property type="evidence" value="ECO:0007669"/>
    <property type="project" value="TreeGrafter"/>
</dbReference>
<dbReference type="InterPro" id="IPR000873">
    <property type="entry name" value="AMP-dep_synth/lig_dom"/>
</dbReference>
<feature type="domain" description="Carrier" evidence="5">
    <location>
        <begin position="1"/>
        <end position="45"/>
    </location>
</feature>
<dbReference type="CDD" id="cd05930">
    <property type="entry name" value="A_NRPS"/>
    <property type="match status" value="1"/>
</dbReference>
<evidence type="ECO:0000313" key="6">
    <source>
        <dbReference type="EMBL" id="SEC99160.1"/>
    </source>
</evidence>
<organism evidence="6 7">
    <name type="scientific">Streptomyces melanosporofaciens</name>
    <dbReference type="NCBI Taxonomy" id="67327"/>
    <lineage>
        <taxon>Bacteria</taxon>
        <taxon>Bacillati</taxon>
        <taxon>Actinomycetota</taxon>
        <taxon>Actinomycetes</taxon>
        <taxon>Kitasatosporales</taxon>
        <taxon>Streptomycetaceae</taxon>
        <taxon>Streptomyces</taxon>
        <taxon>Streptomyces violaceusniger group</taxon>
    </lineage>
</organism>
<dbReference type="PROSITE" id="PS00455">
    <property type="entry name" value="AMP_BINDING"/>
    <property type="match status" value="1"/>
</dbReference>
<dbReference type="GO" id="GO:0005737">
    <property type="term" value="C:cytoplasm"/>
    <property type="evidence" value="ECO:0007669"/>
    <property type="project" value="TreeGrafter"/>
</dbReference>
<feature type="domain" description="Carrier" evidence="5">
    <location>
        <begin position="1046"/>
        <end position="1127"/>
    </location>
</feature>
<proteinExistence type="predicted"/>
<dbReference type="InterPro" id="IPR009081">
    <property type="entry name" value="PP-bd_ACP"/>
</dbReference>
<evidence type="ECO:0000313" key="7">
    <source>
        <dbReference type="Proteomes" id="UP000198609"/>
    </source>
</evidence>
<dbReference type="GO" id="GO:0017000">
    <property type="term" value="P:antibiotic biosynthetic process"/>
    <property type="evidence" value="ECO:0007669"/>
    <property type="project" value="UniProtKB-ARBA"/>
</dbReference>
<feature type="compositionally biased region" description="Gly residues" evidence="4">
    <location>
        <begin position="1607"/>
        <end position="1621"/>
    </location>
</feature>
<dbReference type="InterPro" id="IPR042099">
    <property type="entry name" value="ANL_N_sf"/>
</dbReference>
<feature type="compositionally biased region" description="Pro residues" evidence="4">
    <location>
        <begin position="1157"/>
        <end position="1178"/>
    </location>
</feature>
<feature type="compositionally biased region" description="Low complexity" evidence="4">
    <location>
        <begin position="1039"/>
        <end position="1050"/>
    </location>
</feature>
<dbReference type="SUPFAM" id="SSF56801">
    <property type="entry name" value="Acetyl-CoA synthetase-like"/>
    <property type="match status" value="1"/>
</dbReference>
<dbReference type="Proteomes" id="UP000198609">
    <property type="component" value="Unassembled WGS sequence"/>
</dbReference>
<dbReference type="EMBL" id="FNST01000002">
    <property type="protein sequence ID" value="SEC99160.1"/>
    <property type="molecule type" value="Genomic_DNA"/>
</dbReference>
<sequence>MGLDSLSAVDLVRRLESELGRPLPPTLFFEYRTIGELAAHLATTAQAGAARQPAPLSHPTADRTGAFDNGGPLPLTPVQLAFHTLGKLHPEVTAYAYVRQTVNGPLDTGLLGRALALLAERHPMLRARIEADTTTPKLSVAPPEPHTTPSWYEVRHAEGPLADLEEALCNRPFDLANEAPVRAVLVRERADLAHLLLVLHHSAADGFSLNVLGEELWSVYTALAHGRSPELPPLQAGFADYAAAVGAERSAPEFAEDQRYWHDTLATHPTTLDLPWDGDPEAPPAAPLTAHQVATDPHLTAALRKCAAAHGVSLFHLLLAAYARCLARWSGQRGIAVNVARARRELRLSGLDRLVGPLADTLPLSAAVDPDEPVPALAQRLRAIWLDAERHARLTSLDIARLLPTAGPRPRTASPAGFSFARFPATTDPDCPVTVRPAAARTASAATRLGLLCWESDRALYFSWNFPTRLFTRTTVERLAREHLAELGHLARLAEPAEHVGHRELAAPARNNDPAPAPTLAPGRGIVERLSARFRLAADQIAVETGDATMTYGALDRASAALADRLRACGVVPGDLVGLLTEPGGDTVVGVIGILRAGAGWVPLDAAHPTARLADQLNRSTARTVVCHDATRATAETLGAVTTVAIDDPIPTPLPAADLAPPTDPNAIAYVIFTSGSTGRPKAVPITHRAMVNYLDWAVDTFGYRAGDRLVQTASVCFDASVRQLLAPLLVGATVHTLPRNLVRDPEALLDRVVQDRITVWSSVPTLWERLLTAAETRVRRGAPRPDLSALRWIHVGGEALPAAHVRRWYDLFGPGHRIANLYGPTETTINATCHLIETRPGDEVRRLPIGRPISGVEVAVVAEDRRRCTPDEPGELLIGGTGLTPGYLGDPALTAAAFAEHDGKRWYRSGDRARQRPDGVLEFLGRLDDQVKIRGHRVEPGEIEAVLQTHPRVAQAAVLHGDGRLTAYVEPLPGGAEPDPAQLRAHLRGTLPDHMLPARFRFLAALPLTGTGKVDRRRLDESAAAETGVAPSEHPPIRAEAPGTAPATPTERTLARIWSEVLSVAEVSREDDFFALGGDSILILEVFARLEKAYEPERRDATLPRPTVIYEHTTLTALATAVDEATSVDEAARVDVPAVADEAVTVDTAVDAAVPPAVPDPPVLGSPPVPASPPAPGHSPDAQAPRALPDQPAPSGPWNPPAPGNSPAPGNPSDAAALSALRDQPVRSGPGDPPGPGVSGAPHTSPTTGSGDTSALAGADLTPYPLTPTQRGFLVAEAIAPGSGSAWLARLRLRGTLRTDVFQRAVDALVVRHPMLRTVFPAGARPPVQQELPPALRLPVDFETLASASLIEERVADERRRRFEPWAWPLLRLRVLTTGPDEHTLVVHAHHLIGDGYSAALFGRELIAVYDRLGRGGPTGLPPLRGTFRDYVTLLQQPDVGPGRDPAATAWRARHATPYQRPDLRRPGAGSDATAGAEATGVGSSEFRSAGFTLDAELTAGLRTLATTVRATPYAPVLTAYYRALADLTGQRDLVLGLAVTGRDHPLPGISRLFGPLAAAVPLRPAVAEAGAGATAPDGSPRSFREDLLRITEEAVAARTYSTAGATGGAGGGTSDGTGGSMSSDTGGEPPEGRPSPPNLPPTPPGLPIATQFLFSYLDFSALGPPTGATLTLDWDHHDTELAPPPVGTDVFLAVRPVGDGLRVTLRASAAALDAPTFTAFTHALRDELTRAATPRSRPTPAPAPARAPRASGGTDAALIGYLPAPGHLAALAGIPEPDLPREHLRDLLFPDGGPRLLEEISTPLGRSAFVALPLFADELAAGARSPATPPAPSATPPPSAHAACPWRA</sequence>
<dbReference type="SMART" id="SM00823">
    <property type="entry name" value="PKS_PP"/>
    <property type="match status" value="2"/>
</dbReference>
<gene>
    <name evidence="6" type="ORF">SAMN04490356_6393</name>
</gene>
<feature type="region of interest" description="Disordered" evidence="4">
    <location>
        <begin position="1018"/>
        <end position="1050"/>
    </location>
</feature>
<reference evidence="7" key="1">
    <citation type="submission" date="2016-10" db="EMBL/GenBank/DDBJ databases">
        <authorList>
            <person name="Varghese N."/>
            <person name="Submissions S."/>
        </authorList>
    </citation>
    <scope>NUCLEOTIDE SEQUENCE [LARGE SCALE GENOMIC DNA]</scope>
    <source>
        <strain evidence="7">DSM 40318</strain>
    </source>
</reference>
<feature type="region of interest" description="Disordered" evidence="4">
    <location>
        <begin position="1154"/>
        <end position="1264"/>
    </location>
</feature>
<feature type="compositionally biased region" description="Pro residues" evidence="4">
    <location>
        <begin position="1192"/>
        <end position="1211"/>
    </location>
</feature>
<feature type="region of interest" description="Disordered" evidence="4">
    <location>
        <begin position="1731"/>
        <end position="1753"/>
    </location>
</feature>
<feature type="region of interest" description="Disordered" evidence="4">
    <location>
        <begin position="1460"/>
        <end position="1483"/>
    </location>
</feature>
<dbReference type="Gene3D" id="3.30.559.10">
    <property type="entry name" value="Chloramphenicol acetyltransferase-like domain"/>
    <property type="match status" value="2"/>
</dbReference>
<dbReference type="SUPFAM" id="SSF47336">
    <property type="entry name" value="ACP-like"/>
    <property type="match status" value="2"/>
</dbReference>
<dbReference type="PROSITE" id="PS50075">
    <property type="entry name" value="CARRIER"/>
    <property type="match status" value="2"/>
</dbReference>
<dbReference type="GO" id="GO:0003824">
    <property type="term" value="F:catalytic activity"/>
    <property type="evidence" value="ECO:0007669"/>
    <property type="project" value="InterPro"/>
</dbReference>
<dbReference type="InterPro" id="IPR045851">
    <property type="entry name" value="AMP-bd_C_sf"/>
</dbReference>
<dbReference type="Gene3D" id="1.10.1200.10">
    <property type="entry name" value="ACP-like"/>
    <property type="match status" value="2"/>
</dbReference>
<name>A0A1H4X1N8_STRMJ</name>
<dbReference type="Pfam" id="PF13193">
    <property type="entry name" value="AMP-binding_C"/>
    <property type="match status" value="1"/>
</dbReference>
<comment type="cofactor">
    <cofactor evidence="1">
        <name>pantetheine 4'-phosphate</name>
        <dbReference type="ChEBI" id="CHEBI:47942"/>
    </cofactor>
</comment>
<feature type="region of interest" description="Disordered" evidence="4">
    <location>
        <begin position="1824"/>
        <end position="1850"/>
    </location>
</feature>
<dbReference type="InterPro" id="IPR036736">
    <property type="entry name" value="ACP-like_sf"/>
</dbReference>
<evidence type="ECO:0000256" key="3">
    <source>
        <dbReference type="ARBA" id="ARBA00022553"/>
    </source>
</evidence>
<dbReference type="Pfam" id="PF00668">
    <property type="entry name" value="Condensation"/>
    <property type="match status" value="2"/>
</dbReference>
<dbReference type="Pfam" id="PF00550">
    <property type="entry name" value="PP-binding"/>
    <property type="match status" value="2"/>
</dbReference>
<feature type="compositionally biased region" description="Pro residues" evidence="4">
    <location>
        <begin position="1829"/>
        <end position="1841"/>
    </location>
</feature>
<dbReference type="InterPro" id="IPR001242">
    <property type="entry name" value="Condensation_dom"/>
</dbReference>
<dbReference type="InterPro" id="IPR025110">
    <property type="entry name" value="AMP-bd_C"/>
</dbReference>
<dbReference type="Pfam" id="PF00501">
    <property type="entry name" value="AMP-binding"/>
    <property type="match status" value="1"/>
</dbReference>
<dbReference type="GO" id="GO:0031177">
    <property type="term" value="F:phosphopantetheine binding"/>
    <property type="evidence" value="ECO:0007669"/>
    <property type="project" value="InterPro"/>
</dbReference>
<evidence type="ECO:0000256" key="2">
    <source>
        <dbReference type="ARBA" id="ARBA00022450"/>
    </source>
</evidence>
<evidence type="ECO:0000256" key="1">
    <source>
        <dbReference type="ARBA" id="ARBA00001957"/>
    </source>
</evidence>
<keyword evidence="2" id="KW-0596">Phosphopantetheine</keyword>
<dbReference type="Gene3D" id="3.30.559.30">
    <property type="entry name" value="Nonribosomal peptide synthetase, condensation domain"/>
    <property type="match status" value="2"/>
</dbReference>
<keyword evidence="3" id="KW-0597">Phosphoprotein</keyword>
<dbReference type="InterPro" id="IPR010071">
    <property type="entry name" value="AA_adenyl_dom"/>
</dbReference>
<protein>
    <submittedName>
        <fullName evidence="6">Amino acid adenylation domain-containing protein</fullName>
    </submittedName>
</protein>
<feature type="region of interest" description="Disordered" evidence="4">
    <location>
        <begin position="1603"/>
        <end position="1648"/>
    </location>
</feature>
<dbReference type="SUPFAM" id="SSF52777">
    <property type="entry name" value="CoA-dependent acyltransferases"/>
    <property type="match status" value="4"/>
</dbReference>
<keyword evidence="7" id="KW-1185">Reference proteome</keyword>
<dbReference type="InterPro" id="IPR020845">
    <property type="entry name" value="AMP-binding_CS"/>
</dbReference>
<dbReference type="NCBIfam" id="TIGR01733">
    <property type="entry name" value="AA-adenyl-dom"/>
    <property type="match status" value="1"/>
</dbReference>
<dbReference type="GO" id="GO:0008610">
    <property type="term" value="P:lipid biosynthetic process"/>
    <property type="evidence" value="ECO:0007669"/>
    <property type="project" value="UniProtKB-ARBA"/>
</dbReference>
<dbReference type="Gene3D" id="3.30.300.30">
    <property type="match status" value="1"/>
</dbReference>
<dbReference type="PANTHER" id="PTHR45527:SF1">
    <property type="entry name" value="FATTY ACID SYNTHASE"/>
    <property type="match status" value="1"/>
</dbReference>
<accession>A0A1H4X1N8</accession>
<feature type="compositionally biased region" description="Polar residues" evidence="4">
    <location>
        <begin position="1243"/>
        <end position="1254"/>
    </location>
</feature>
<dbReference type="InterPro" id="IPR020806">
    <property type="entry name" value="PKS_PP-bd"/>
</dbReference>
<dbReference type="Gene3D" id="3.40.50.12780">
    <property type="entry name" value="N-terminal domain of ligase-like"/>
    <property type="match status" value="1"/>
</dbReference>
<evidence type="ECO:0000259" key="5">
    <source>
        <dbReference type="PROSITE" id="PS50075"/>
    </source>
</evidence>
<dbReference type="PANTHER" id="PTHR45527">
    <property type="entry name" value="NONRIBOSOMAL PEPTIDE SYNTHETASE"/>
    <property type="match status" value="1"/>
</dbReference>
<dbReference type="InterPro" id="IPR023213">
    <property type="entry name" value="CAT-like_dom_sf"/>
</dbReference>